<dbReference type="AlphaFoldDB" id="A0A1H0GBN9"/>
<name>A0A1H0GBN9_9BACT</name>
<dbReference type="EMBL" id="FNIW01000008">
    <property type="protein sequence ID" value="SDO04302.1"/>
    <property type="molecule type" value="Genomic_DNA"/>
</dbReference>
<evidence type="ECO:0000313" key="1">
    <source>
        <dbReference type="EMBL" id="SDO04302.1"/>
    </source>
</evidence>
<reference evidence="2" key="1">
    <citation type="submission" date="2016-10" db="EMBL/GenBank/DDBJ databases">
        <authorList>
            <person name="de Groot N.N."/>
        </authorList>
    </citation>
    <scope>NUCLEOTIDE SEQUENCE [LARGE SCALE GENOMIC DNA]</scope>
    <source>
        <strain evidence="2">BP1-145</strain>
    </source>
</reference>
<sequence length="70" mass="7872">MTNIIILTNSSSADEKKKAQLRDLTPHTTSFRNGRMLFGGWGSKYRFCVPLNHGSESRKCQMSHLNASNT</sequence>
<accession>A0A1H0GBN9</accession>
<dbReference type="Proteomes" id="UP000199134">
    <property type="component" value="Unassembled WGS sequence"/>
</dbReference>
<comment type="caution">
    <text evidence="1">The sequence shown here is derived from an EMBL/GenBank/DDBJ whole genome shotgun (WGS) entry which is preliminary data.</text>
</comment>
<gene>
    <name evidence="1" type="ORF">SAMN04487900_10850</name>
</gene>
<protein>
    <submittedName>
        <fullName evidence="1">Uncharacterized protein</fullName>
    </submittedName>
</protein>
<organism evidence="1 2">
    <name type="scientific">Prevotella communis</name>
    <dbReference type="NCBI Taxonomy" id="2913614"/>
    <lineage>
        <taxon>Bacteria</taxon>
        <taxon>Pseudomonadati</taxon>
        <taxon>Bacteroidota</taxon>
        <taxon>Bacteroidia</taxon>
        <taxon>Bacteroidales</taxon>
        <taxon>Prevotellaceae</taxon>
        <taxon>Prevotella</taxon>
    </lineage>
</organism>
<evidence type="ECO:0000313" key="2">
    <source>
        <dbReference type="Proteomes" id="UP000199134"/>
    </source>
</evidence>
<proteinExistence type="predicted"/>